<dbReference type="SUPFAM" id="SSF48403">
    <property type="entry name" value="Ankyrin repeat"/>
    <property type="match status" value="1"/>
</dbReference>
<dbReference type="PANTHER" id="PTHR24197:SF44">
    <property type="entry name" value="ANKYRIN REPEAT DOMAIN-CONTAINING PROTEIN 54"/>
    <property type="match status" value="1"/>
</dbReference>
<evidence type="ECO:0000256" key="3">
    <source>
        <dbReference type="ARBA" id="ARBA00037385"/>
    </source>
</evidence>
<keyword evidence="7" id="KW-1185">Reference proteome</keyword>
<sequence length="255" mass="28424">MDELASGEDMAYEVLTKIQVHDRYYKRKYKVTSRSKIPRPYKSIDMERRLIRAATEGNIQLVCQLIHRGVNVRAADDKRRTALHVAANLGHNGIVKVLIENGADVHQRDCNGNTPLHLAACSSNIEVLTTLMGAVLRKRSVLCFCYVIPGTSVDATDFNGITPLHLALSHLRILDEDESCSCDITGLKAKLTEVVKLLKHYLKSSKNVDATDKDIDDLEMLTNRISISTTAKEVSHVNQLLADFASLSIKKQKID</sequence>
<evidence type="ECO:0000313" key="7">
    <source>
        <dbReference type="Proteomes" id="UP000009022"/>
    </source>
</evidence>
<dbReference type="PROSITE" id="PS50297">
    <property type="entry name" value="ANK_REP_REGION"/>
    <property type="match status" value="2"/>
</dbReference>
<dbReference type="KEGG" id="tad:TRIADDRAFT_62140"/>
<dbReference type="PROSITE" id="PS50088">
    <property type="entry name" value="ANK_REPEAT"/>
    <property type="match status" value="2"/>
</dbReference>
<evidence type="ECO:0000256" key="4">
    <source>
        <dbReference type="ARBA" id="ARBA00039237"/>
    </source>
</evidence>
<accession>B3SCY4</accession>
<dbReference type="FunCoup" id="B3SCY4">
    <property type="interactions" value="824"/>
</dbReference>
<protein>
    <recommendedName>
        <fullName evidence="4">Ankyrin repeat domain-containing protein 54</fullName>
    </recommendedName>
</protein>
<dbReference type="Gene3D" id="1.25.40.20">
    <property type="entry name" value="Ankyrin repeat-containing domain"/>
    <property type="match status" value="1"/>
</dbReference>
<dbReference type="RefSeq" id="XP_002118113.1">
    <property type="nucleotide sequence ID" value="XM_002118077.1"/>
</dbReference>
<dbReference type="HOGENOM" id="CLU_1091194_0_0_1"/>
<name>B3SCY4_TRIAD</name>
<feature type="repeat" description="ANK" evidence="5">
    <location>
        <begin position="78"/>
        <end position="110"/>
    </location>
</feature>
<dbReference type="PANTHER" id="PTHR24197">
    <property type="entry name" value="ANKYRIN REPEAT DOMAIN-CONTAINING PROTEIN 61"/>
    <property type="match status" value="1"/>
</dbReference>
<dbReference type="InParanoid" id="B3SCY4"/>
<dbReference type="Proteomes" id="UP000009022">
    <property type="component" value="Unassembled WGS sequence"/>
</dbReference>
<gene>
    <name evidence="6" type="ORF">TRIADDRAFT_62140</name>
</gene>
<dbReference type="InterPro" id="IPR002110">
    <property type="entry name" value="Ankyrin_rpt"/>
</dbReference>
<dbReference type="OrthoDB" id="496981at2759"/>
<reference evidence="6 7" key="1">
    <citation type="journal article" date="2008" name="Nature">
        <title>The Trichoplax genome and the nature of placozoans.</title>
        <authorList>
            <person name="Srivastava M."/>
            <person name="Begovic E."/>
            <person name="Chapman J."/>
            <person name="Putnam N.H."/>
            <person name="Hellsten U."/>
            <person name="Kawashima T."/>
            <person name="Kuo A."/>
            <person name="Mitros T."/>
            <person name="Salamov A."/>
            <person name="Carpenter M.L."/>
            <person name="Signorovitch A.Y."/>
            <person name="Moreno M.A."/>
            <person name="Kamm K."/>
            <person name="Grimwood J."/>
            <person name="Schmutz J."/>
            <person name="Shapiro H."/>
            <person name="Grigoriev I.V."/>
            <person name="Buss L.W."/>
            <person name="Schierwater B."/>
            <person name="Dellaporta S.L."/>
            <person name="Rokhsar D.S."/>
        </authorList>
    </citation>
    <scope>NUCLEOTIDE SEQUENCE [LARGE SCALE GENOMIC DNA]</scope>
    <source>
        <strain evidence="6 7">Grell-BS-1999</strain>
    </source>
</reference>
<feature type="repeat" description="ANK" evidence="5">
    <location>
        <begin position="111"/>
        <end position="132"/>
    </location>
</feature>
<dbReference type="STRING" id="10228.B3SCY4"/>
<dbReference type="PhylomeDB" id="B3SCY4"/>
<proteinExistence type="predicted"/>
<dbReference type="eggNOG" id="KOG0504">
    <property type="taxonomic scope" value="Eukaryota"/>
</dbReference>
<dbReference type="Pfam" id="PF12796">
    <property type="entry name" value="Ank_2"/>
    <property type="match status" value="1"/>
</dbReference>
<keyword evidence="1" id="KW-0677">Repeat</keyword>
<dbReference type="EMBL" id="DS985274">
    <property type="protein sequence ID" value="EDV19424.1"/>
    <property type="molecule type" value="Genomic_DNA"/>
</dbReference>
<dbReference type="AlphaFoldDB" id="B3SCY4"/>
<evidence type="ECO:0000256" key="1">
    <source>
        <dbReference type="ARBA" id="ARBA00022737"/>
    </source>
</evidence>
<comment type="function">
    <text evidence="3">Plays an important role in regulating intracellular signaling events associated with erythroid terminal differentiation.</text>
</comment>
<dbReference type="OMA" id="NTHELDR"/>
<dbReference type="InterPro" id="IPR036770">
    <property type="entry name" value="Ankyrin_rpt-contain_sf"/>
</dbReference>
<organism evidence="6 7">
    <name type="scientific">Trichoplax adhaerens</name>
    <name type="common">Trichoplax reptans</name>
    <dbReference type="NCBI Taxonomy" id="10228"/>
    <lineage>
        <taxon>Eukaryota</taxon>
        <taxon>Metazoa</taxon>
        <taxon>Placozoa</taxon>
        <taxon>Uniplacotomia</taxon>
        <taxon>Trichoplacea</taxon>
        <taxon>Trichoplacidae</taxon>
        <taxon>Trichoplax</taxon>
    </lineage>
</organism>
<evidence type="ECO:0000313" key="6">
    <source>
        <dbReference type="EMBL" id="EDV19424.1"/>
    </source>
</evidence>
<evidence type="ECO:0000256" key="2">
    <source>
        <dbReference type="ARBA" id="ARBA00023043"/>
    </source>
</evidence>
<dbReference type="CTD" id="6759303"/>
<evidence type="ECO:0000256" key="5">
    <source>
        <dbReference type="PROSITE-ProRule" id="PRU00023"/>
    </source>
</evidence>
<keyword evidence="2 5" id="KW-0040">ANK repeat</keyword>
<dbReference type="SMART" id="SM00248">
    <property type="entry name" value="ANK"/>
    <property type="match status" value="4"/>
</dbReference>
<dbReference type="GeneID" id="6759303"/>